<feature type="transmembrane region" description="Helical" evidence="1">
    <location>
        <begin position="28"/>
        <end position="48"/>
    </location>
</feature>
<dbReference type="OrthoDB" id="5291887at2"/>
<accession>A0A1Z3NA33</accession>
<protein>
    <submittedName>
        <fullName evidence="2">Uncharacterized protein</fullName>
    </submittedName>
</protein>
<sequence>MRNANVIEFPKAQSVRKRLQDKAQEQKAVLVLSIASVLLMTVFLNQWLVRGPDQNLANGANRGVASFEPSSFAKDVKWEHDLAKRMATEKSAMAASLAEAPTLRDELVFGYLEGKYGMKLAQGRIESLEFIDAQAGEHPMAIEDKAGFLKKYSEAFGMNYSEVSVASSAAGEQVYSLIDSSKQIIGKAQFVTDDQGRVQAINFAH</sequence>
<keyword evidence="1" id="KW-0472">Membrane</keyword>
<evidence type="ECO:0000256" key="1">
    <source>
        <dbReference type="SAM" id="Phobius"/>
    </source>
</evidence>
<dbReference type="RefSeq" id="WP_088565810.1">
    <property type="nucleotide sequence ID" value="NZ_CP020946.1"/>
</dbReference>
<dbReference type="EMBL" id="CP020946">
    <property type="protein sequence ID" value="ASD64334.1"/>
    <property type="molecule type" value="Genomic_DNA"/>
</dbReference>
<keyword evidence="1" id="KW-0812">Transmembrane</keyword>
<gene>
    <name evidence="2" type="ORF">B9G79_12545</name>
</gene>
<evidence type="ECO:0000313" key="2">
    <source>
        <dbReference type="EMBL" id="ASD64334.1"/>
    </source>
</evidence>
<evidence type="ECO:0000313" key="3">
    <source>
        <dbReference type="Proteomes" id="UP000197003"/>
    </source>
</evidence>
<reference evidence="2 3" key="1">
    <citation type="submission" date="2017-04" db="EMBL/GenBank/DDBJ databases">
        <title>Whole genome sequence of Bdellovibrio bacteriovorus strain SSB218315.</title>
        <authorList>
            <person name="Oyedara O."/>
            <person name="Rodriguez-Perez M.A."/>
        </authorList>
    </citation>
    <scope>NUCLEOTIDE SEQUENCE [LARGE SCALE GENOMIC DNA]</scope>
    <source>
        <strain evidence="2 3">SSB218315</strain>
    </source>
</reference>
<name>A0A1Z3NA33_BDEBC</name>
<proteinExistence type="predicted"/>
<dbReference type="AlphaFoldDB" id="A0A1Z3NA33"/>
<dbReference type="Proteomes" id="UP000197003">
    <property type="component" value="Chromosome"/>
</dbReference>
<keyword evidence="1" id="KW-1133">Transmembrane helix</keyword>
<organism evidence="2 3">
    <name type="scientific">Bdellovibrio bacteriovorus</name>
    <dbReference type="NCBI Taxonomy" id="959"/>
    <lineage>
        <taxon>Bacteria</taxon>
        <taxon>Pseudomonadati</taxon>
        <taxon>Bdellovibrionota</taxon>
        <taxon>Bdellovibrionia</taxon>
        <taxon>Bdellovibrionales</taxon>
        <taxon>Pseudobdellovibrionaceae</taxon>
        <taxon>Bdellovibrio</taxon>
    </lineage>
</organism>